<dbReference type="Pfam" id="PF00561">
    <property type="entry name" value="Abhydrolase_1"/>
    <property type="match status" value="1"/>
</dbReference>
<dbReference type="PANTHER" id="PTHR43194">
    <property type="entry name" value="HYDROLASE ALPHA/BETA FOLD FAMILY"/>
    <property type="match status" value="1"/>
</dbReference>
<organism evidence="2 3">
    <name type="scientific">Ralstonia soli</name>
    <dbReference type="NCBI Taxonomy" id="2953896"/>
    <lineage>
        <taxon>Bacteria</taxon>
        <taxon>Pseudomonadati</taxon>
        <taxon>Pseudomonadota</taxon>
        <taxon>Betaproteobacteria</taxon>
        <taxon>Burkholderiales</taxon>
        <taxon>Burkholderiaceae</taxon>
        <taxon>Ralstonia</taxon>
    </lineage>
</organism>
<dbReference type="InterPro" id="IPR000073">
    <property type="entry name" value="AB_hydrolase_1"/>
</dbReference>
<dbReference type="PRINTS" id="PR00111">
    <property type="entry name" value="ABHYDROLASE"/>
</dbReference>
<dbReference type="SUPFAM" id="SSF53474">
    <property type="entry name" value="alpha/beta-Hydrolases"/>
    <property type="match status" value="1"/>
</dbReference>
<dbReference type="GO" id="GO:0016787">
    <property type="term" value="F:hydrolase activity"/>
    <property type="evidence" value="ECO:0007669"/>
    <property type="project" value="UniProtKB-KW"/>
</dbReference>
<dbReference type="PANTHER" id="PTHR43194:SF2">
    <property type="entry name" value="PEROXISOMAL MEMBRANE PROTEIN LPX1"/>
    <property type="match status" value="1"/>
</dbReference>
<proteinExistence type="predicted"/>
<reference evidence="2" key="2">
    <citation type="journal article" date="2023" name="Front. Microbiol.">
        <title>Ralstonia chuxiongensis sp. nov., Ralstonia mojiangensis sp. nov., and Ralstonia soli sp. nov., isolated from tobacco fields, are three novel species in the family Burkholderiaceae.</title>
        <authorList>
            <person name="Lu C.H."/>
            <person name="Zhang Y.Y."/>
            <person name="Jiang N."/>
            <person name="Chen W."/>
            <person name="Shao X."/>
            <person name="Zhao Z.M."/>
            <person name="Lu W.L."/>
            <person name="Hu X."/>
            <person name="Xi Y.X."/>
            <person name="Zou S.Y."/>
            <person name="Wei Q.J."/>
            <person name="Lin Z.L."/>
            <person name="Gong L."/>
            <person name="Gai X.T."/>
            <person name="Zhang L.Q."/>
            <person name="Li J.Y."/>
            <person name="Jin Y."/>
            <person name="Xia Z.Y."/>
        </authorList>
    </citation>
    <scope>NUCLEOTIDE SEQUENCE</scope>
    <source>
        <strain evidence="2">21MJYT02-11</strain>
    </source>
</reference>
<dbReference type="RefSeq" id="WP_252678139.1">
    <property type="nucleotide sequence ID" value="NZ_JAMXHT010000002.1"/>
</dbReference>
<sequence length="306" mass="32903">MQDLKTAMTPMAGKRLPGSPEPMRYWSGLDGIQLAGDVWGDPAAPLVLLLHGGGQTRHAWGATGELFAAAGYFAVALDARGHGDSDWSPDGDYSIDAMVADLVCVNTALGGRRPIVVGASMGGATSLAAVGGGHLDASALILVDIVPHTEPEGVARIHQFMSQQPDGYASLEAVAESIRQYRPHSKPRRNLQGLSKNVRLGEDGRYRWHWDPQFLAGWDGMKQRYERLSACARRLTVPTLLVRGGSSDVVSEAGVREFLGLCPHAEYINVTQAGHMVAGDRNDLFGRAAKDFLVRTVPNDSNRVPN</sequence>
<evidence type="ECO:0000259" key="1">
    <source>
        <dbReference type="Pfam" id="PF00561"/>
    </source>
</evidence>
<dbReference type="EMBL" id="JAMXHT010000002">
    <property type="protein sequence ID" value="MCO5397848.1"/>
    <property type="molecule type" value="Genomic_DNA"/>
</dbReference>
<protein>
    <submittedName>
        <fullName evidence="2">Alpha/beta hydrolase</fullName>
    </submittedName>
</protein>
<dbReference type="InterPro" id="IPR050228">
    <property type="entry name" value="Carboxylesterase_BioH"/>
</dbReference>
<gene>
    <name evidence="2" type="ORF">NG900_06480</name>
</gene>
<dbReference type="InterPro" id="IPR029058">
    <property type="entry name" value="AB_hydrolase_fold"/>
</dbReference>
<evidence type="ECO:0000313" key="2">
    <source>
        <dbReference type="EMBL" id="MCO5397848.1"/>
    </source>
</evidence>
<name>A0ABT1AHT5_9RALS</name>
<evidence type="ECO:0000313" key="3">
    <source>
        <dbReference type="Proteomes" id="UP001162811"/>
    </source>
</evidence>
<keyword evidence="3" id="KW-1185">Reference proteome</keyword>
<comment type="caution">
    <text evidence="2">The sequence shown here is derived from an EMBL/GenBank/DDBJ whole genome shotgun (WGS) entry which is preliminary data.</text>
</comment>
<accession>A0ABT1AHT5</accession>
<dbReference type="Proteomes" id="UP001162811">
    <property type="component" value="Unassembled WGS sequence"/>
</dbReference>
<feature type="domain" description="AB hydrolase-1" evidence="1">
    <location>
        <begin position="45"/>
        <end position="277"/>
    </location>
</feature>
<reference evidence="2" key="1">
    <citation type="submission" date="2022-06" db="EMBL/GenBank/DDBJ databases">
        <authorList>
            <person name="Lu C.-H."/>
        </authorList>
    </citation>
    <scope>NUCLEOTIDE SEQUENCE</scope>
    <source>
        <strain evidence="2">21MJYT02-11</strain>
    </source>
</reference>
<dbReference type="Gene3D" id="3.40.50.1820">
    <property type="entry name" value="alpha/beta hydrolase"/>
    <property type="match status" value="1"/>
</dbReference>
<keyword evidence="2" id="KW-0378">Hydrolase</keyword>